<dbReference type="RefSeq" id="WP_160334885.1">
    <property type="nucleotide sequence ID" value="NZ_WSRP01000010.1"/>
</dbReference>
<gene>
    <name evidence="2" type="ORF">E5987_04425</name>
</gene>
<feature type="compositionally biased region" description="Polar residues" evidence="1">
    <location>
        <begin position="663"/>
        <end position="675"/>
    </location>
</feature>
<feature type="compositionally biased region" description="Low complexity" evidence="1">
    <location>
        <begin position="500"/>
        <end position="518"/>
    </location>
</feature>
<feature type="compositionally biased region" description="Low complexity" evidence="1">
    <location>
        <begin position="959"/>
        <end position="1081"/>
    </location>
</feature>
<feature type="compositionally biased region" description="Low complexity" evidence="1">
    <location>
        <begin position="635"/>
        <end position="657"/>
    </location>
</feature>
<dbReference type="Proteomes" id="UP000472580">
    <property type="component" value="Unassembled WGS sequence"/>
</dbReference>
<reference evidence="2 3" key="1">
    <citation type="submission" date="2019-12" db="EMBL/GenBank/DDBJ databases">
        <title>Microbes associate with the intestines of laboratory mice.</title>
        <authorList>
            <person name="Navarre W."/>
            <person name="Wong E."/>
        </authorList>
    </citation>
    <scope>NUCLEOTIDE SEQUENCE [LARGE SCALE GENOMIC DNA]</scope>
    <source>
        <strain evidence="2 3">NM82_D38</strain>
    </source>
</reference>
<name>A0A6L6YIA9_9BURK</name>
<feature type="compositionally biased region" description="Polar residues" evidence="1">
    <location>
        <begin position="562"/>
        <end position="572"/>
    </location>
</feature>
<proteinExistence type="predicted"/>
<feature type="compositionally biased region" description="Polar residues" evidence="1">
    <location>
        <begin position="615"/>
        <end position="634"/>
    </location>
</feature>
<evidence type="ECO:0000313" key="2">
    <source>
        <dbReference type="EMBL" id="MVX56453.1"/>
    </source>
</evidence>
<feature type="region of interest" description="Disordered" evidence="1">
    <location>
        <begin position="710"/>
        <end position="813"/>
    </location>
</feature>
<accession>A0A6L6YIA9</accession>
<feature type="compositionally biased region" description="Polar residues" evidence="1">
    <location>
        <begin position="716"/>
        <end position="726"/>
    </location>
</feature>
<feature type="compositionally biased region" description="Polar residues" evidence="1">
    <location>
        <begin position="901"/>
        <end position="911"/>
    </location>
</feature>
<feature type="compositionally biased region" description="Low complexity" evidence="1">
    <location>
        <begin position="919"/>
        <end position="940"/>
    </location>
</feature>
<dbReference type="EMBL" id="WSRP01000010">
    <property type="protein sequence ID" value="MVX56453.1"/>
    <property type="molecule type" value="Genomic_DNA"/>
</dbReference>
<feature type="region of interest" description="Disordered" evidence="1">
    <location>
        <begin position="487"/>
        <end position="576"/>
    </location>
</feature>
<evidence type="ECO:0000256" key="1">
    <source>
        <dbReference type="SAM" id="MobiDB-lite"/>
    </source>
</evidence>
<sequence length="1101" mass="117794">MNHRLSACLQPLLPLEVTSLDSFERMISAWADNDTLPTAVELISSIARRVQRLPLSDGDSFKEPLGYFNFALMSASQALYILRDTILYFHLPLKNREQAIFSIKLAVVIMAFYNPLPALIRSFIIRSNSEDVFDFSERLLDFFKRNDGCTLSLLRNSGCSDRDVSALALLIVCQDVSENIWRLIRAGGDNDLIPCIHSFITLNIRDYKEHYSGVTDAVHQAQTLVIQKDLERRLASGPAGSASFTTVFAIAINTLFEEELSEYSGANHQEYVHFYEGEVFVTEKFFSLVHSKLKQLFPTIDWDRINSISGAVQCGIFELEPSGQMFTTRSDKKSDTDTGFVRSLRLINPQCYFAPSSEWFKKYQDHCSALKKKMAKGRELPIISKQEIAEERATICTKEHRMADPVGPLTEKAMRENNFFSSLFLNVLREKSREDQKARMQKKNMRSSIFWATAKKNSEESEKRYKEEAAKYTTEIQLEAGTRLSEKLLPKKASSEQKSEPTSAEAEASSSNCPSSAPEEAKGKTDVVKTCAAKSSASVNAPASDAKLNAADSEEDKADVSGESSPCNASESQVEETEFPSILNRLSLSLKYLFAPSQDVVDQIANSCVRLKGESPTNYGSDSIDSDTENSIVCSSNGQSAASQSASQNAEAVSASAPKTSAEVRQTLSSPQSEVSADGLAAKVTQTELNSPVNAEKTDTRVVCKAAAETDKDIEASTQTKASSPPSECVTASMVSDKAPVDAAATDVSAKEQPSINPSNKDEDLYFDPVPQSLKGSARLEASDKAADTAASSEAVSKKKETTVSTLSSNDQMETTSLLKAKIDTPAASDSASDAQAISKNALAEDSELGEEYVSEDEEYNDEPDAVSGLSALGDEDQDEFSIELPSVYAEVDPGAEPENNCPQSFNTQESVDSDEKAAGFAHSKSAASSAGKSANAACSTAAQEAVKTSVIKSPSAPAKTKTAGASSKKTAASKTKSASGSQTASGAKTTKTSSAAAKTSSKTTKATGAAKSGSPSSKAKGTTGASRAKPAATSAKATAPSKTQSKAAASKPNSANKSAAAKKSTSAKKTGTSTKQTSAGNQKTASKKKLNPKINPVTNS</sequence>
<comment type="caution">
    <text evidence="2">The sequence shown here is derived from an EMBL/GenBank/DDBJ whole genome shotgun (WGS) entry which is preliminary data.</text>
</comment>
<dbReference type="AlphaFoldDB" id="A0A6L6YIA9"/>
<keyword evidence="3" id="KW-1185">Reference proteome</keyword>
<feature type="compositionally biased region" description="Low complexity" evidence="1">
    <location>
        <begin position="827"/>
        <end position="839"/>
    </location>
</feature>
<evidence type="ECO:0000313" key="3">
    <source>
        <dbReference type="Proteomes" id="UP000472580"/>
    </source>
</evidence>
<protein>
    <submittedName>
        <fullName evidence="2">Uncharacterized protein</fullName>
    </submittedName>
</protein>
<feature type="compositionally biased region" description="Basic and acidic residues" evidence="1">
    <location>
        <begin position="487"/>
        <end position="499"/>
    </location>
</feature>
<feature type="compositionally biased region" description="Polar residues" evidence="1">
    <location>
        <begin position="803"/>
        <end position="813"/>
    </location>
</feature>
<feature type="compositionally biased region" description="Acidic residues" evidence="1">
    <location>
        <begin position="845"/>
        <end position="865"/>
    </location>
</feature>
<feature type="region of interest" description="Disordered" evidence="1">
    <location>
        <begin position="612"/>
        <end position="678"/>
    </location>
</feature>
<feature type="region of interest" description="Disordered" evidence="1">
    <location>
        <begin position="825"/>
        <end position="1101"/>
    </location>
</feature>
<organism evidence="2 3">
    <name type="scientific">Parasutterella muris</name>
    <dbReference type="NCBI Taxonomy" id="2565572"/>
    <lineage>
        <taxon>Bacteria</taxon>
        <taxon>Pseudomonadati</taxon>
        <taxon>Pseudomonadota</taxon>
        <taxon>Betaproteobacteria</taxon>
        <taxon>Burkholderiales</taxon>
        <taxon>Sutterellaceae</taxon>
        <taxon>Parasutterella</taxon>
    </lineage>
</organism>